<dbReference type="InterPro" id="IPR046433">
    <property type="entry name" value="ActCoA_hydro"/>
</dbReference>
<dbReference type="PANTHER" id="PTHR21432:SF20">
    <property type="entry name" value="ACETYL-COA HYDROLASE"/>
    <property type="match status" value="1"/>
</dbReference>
<dbReference type="GO" id="GO:0008775">
    <property type="term" value="F:acetate CoA-transferase activity"/>
    <property type="evidence" value="ECO:0007669"/>
    <property type="project" value="InterPro"/>
</dbReference>
<dbReference type="SUPFAM" id="SSF100950">
    <property type="entry name" value="NagB/RpiA/CoA transferase-like"/>
    <property type="match status" value="2"/>
</dbReference>
<name>A0A0X3NZK5_SCHSO</name>
<dbReference type="GO" id="GO:0006083">
    <property type="term" value="P:acetate metabolic process"/>
    <property type="evidence" value="ECO:0007669"/>
    <property type="project" value="InterPro"/>
</dbReference>
<reference evidence="5" key="1">
    <citation type="submission" date="2016-01" db="EMBL/GenBank/DDBJ databases">
        <title>Reference transcriptome for the parasite Schistocephalus solidus: insights into the molecular evolution of parasitism.</title>
        <authorList>
            <person name="Hebert F.O."/>
            <person name="Grambauer S."/>
            <person name="Barber I."/>
            <person name="Landry C.R."/>
            <person name="Aubin-Horth N."/>
        </authorList>
    </citation>
    <scope>NUCLEOTIDE SEQUENCE</scope>
</reference>
<dbReference type="AlphaFoldDB" id="A0A0X3NZK5"/>
<feature type="domain" description="Acetyl-CoA hydrolase/transferase N-terminal" evidence="3">
    <location>
        <begin position="59"/>
        <end position="220"/>
    </location>
</feature>
<sequence>MLAVTKLSRVQKFVPIFRSLLTLSSNQSGLALNEPFAPVPGKSPVWSQDTNALFSDLKDGSKVFVQGACSSPATLVSMLYQHVMEKGLKNVTINHTLPLGPLPYLNEEAKEAFRLNTAYSSNLCRNAINSGRADFTPISISEIPLLYRSRHLEMDYALIMVTPPDKHGFCSLGASVGTVRSAIQNAKKIIGQVNPIAPISYGDGTIHCSKIDFFVHGPQKLEEIPPPEATPTEQKIAKVISDNLVEDGATIQMGFGRIPYEVTNQLRDHRDLGVHAEMFSDGIVNLVNLGVVNNRNKTVRRGRIVASYTIGTEKVFNFINENPLVALYDIAWVNSLEVIARNPKVTSVNTAFEIDLTGQCAGDSLGNCIYSGVGGQIDYIRGASLSIDGRGRPIITMCSKNSAGESSIVPFLTDGSGVVATRAHVHYVVTEYGIAYLFGKNIRQRAHALINIAHPDFRESLEKSAFDRLKTMPSP</sequence>
<dbReference type="GO" id="GO:0005739">
    <property type="term" value="C:mitochondrion"/>
    <property type="evidence" value="ECO:0007669"/>
    <property type="project" value="TreeGrafter"/>
</dbReference>
<organism evidence="5">
    <name type="scientific">Schistocephalus solidus</name>
    <name type="common">Tapeworm</name>
    <dbReference type="NCBI Taxonomy" id="70667"/>
    <lineage>
        <taxon>Eukaryota</taxon>
        <taxon>Metazoa</taxon>
        <taxon>Spiralia</taxon>
        <taxon>Lophotrochozoa</taxon>
        <taxon>Platyhelminthes</taxon>
        <taxon>Cestoda</taxon>
        <taxon>Eucestoda</taxon>
        <taxon>Diphyllobothriidea</taxon>
        <taxon>Diphyllobothriidae</taxon>
        <taxon>Schistocephalus</taxon>
    </lineage>
</organism>
<evidence type="ECO:0000256" key="1">
    <source>
        <dbReference type="ARBA" id="ARBA00009632"/>
    </source>
</evidence>
<dbReference type="PANTHER" id="PTHR21432">
    <property type="entry name" value="ACETYL-COA HYDROLASE-RELATED"/>
    <property type="match status" value="1"/>
</dbReference>
<dbReference type="InterPro" id="IPR037171">
    <property type="entry name" value="NagB/RpiA_transferase-like"/>
</dbReference>
<dbReference type="InterPro" id="IPR003702">
    <property type="entry name" value="ActCoA_hydro_N"/>
</dbReference>
<dbReference type="Gene3D" id="3.40.1080.20">
    <property type="entry name" value="Acetyl-CoA hydrolase/transferase C-terminal domain"/>
    <property type="match status" value="1"/>
</dbReference>
<evidence type="ECO:0000259" key="4">
    <source>
        <dbReference type="Pfam" id="PF13336"/>
    </source>
</evidence>
<dbReference type="InterPro" id="IPR038460">
    <property type="entry name" value="AcetylCoA_hyd_C_sf"/>
</dbReference>
<dbReference type="Pfam" id="PF02550">
    <property type="entry name" value="AcetylCoA_hydro"/>
    <property type="match status" value="1"/>
</dbReference>
<dbReference type="Gene3D" id="3.30.750.70">
    <property type="entry name" value="4-hydroxybutyrate coenzyme like domains"/>
    <property type="match status" value="1"/>
</dbReference>
<accession>A0A0X3NZK5</accession>
<comment type="similarity">
    <text evidence="1">Belongs to the acetyl-CoA hydrolase/transferase family.</text>
</comment>
<keyword evidence="2" id="KW-0808">Transferase</keyword>
<dbReference type="EMBL" id="GEEE01022919">
    <property type="protein sequence ID" value="JAP40306.1"/>
    <property type="molecule type" value="Transcribed_RNA"/>
</dbReference>
<dbReference type="InterPro" id="IPR026888">
    <property type="entry name" value="AcetylCoA_hyd_C"/>
</dbReference>
<protein>
    <submittedName>
        <fullName evidence="5">Uncharacterized protein</fullName>
    </submittedName>
</protein>
<feature type="domain" description="Acetyl-CoA hydrolase/transferase C-terminal" evidence="4">
    <location>
        <begin position="311"/>
        <end position="465"/>
    </location>
</feature>
<gene>
    <name evidence="5" type="ORF">TR87157</name>
</gene>
<proteinExistence type="inferred from homology"/>
<dbReference type="Pfam" id="PF13336">
    <property type="entry name" value="AcetylCoA_hyd_C"/>
    <property type="match status" value="1"/>
</dbReference>
<evidence type="ECO:0000313" key="5">
    <source>
        <dbReference type="EMBL" id="JAP40306.1"/>
    </source>
</evidence>
<evidence type="ECO:0000259" key="3">
    <source>
        <dbReference type="Pfam" id="PF02550"/>
    </source>
</evidence>
<evidence type="ECO:0000256" key="2">
    <source>
        <dbReference type="ARBA" id="ARBA00022679"/>
    </source>
</evidence>
<dbReference type="Gene3D" id="3.40.1080.10">
    <property type="entry name" value="Glutaconate Coenzyme A-transferase"/>
    <property type="match status" value="1"/>
</dbReference>